<evidence type="ECO:0000256" key="1">
    <source>
        <dbReference type="ARBA" id="ARBA00004613"/>
    </source>
</evidence>
<dbReference type="GO" id="GO:0005576">
    <property type="term" value="C:extracellular region"/>
    <property type="evidence" value="ECO:0007669"/>
    <property type="project" value="UniProtKB-SubCell"/>
</dbReference>
<feature type="chain" id="PRO_5040505700" description="Phenoloxidase-activating factor 2" evidence="8">
    <location>
        <begin position="21"/>
        <end position="392"/>
    </location>
</feature>
<dbReference type="GO" id="GO:0004252">
    <property type="term" value="F:serine-type endopeptidase activity"/>
    <property type="evidence" value="ECO:0007669"/>
    <property type="project" value="InterPro"/>
</dbReference>
<dbReference type="InterPro" id="IPR001254">
    <property type="entry name" value="Trypsin_dom"/>
</dbReference>
<dbReference type="InterPro" id="IPR009003">
    <property type="entry name" value="Peptidase_S1_PA"/>
</dbReference>
<evidence type="ECO:0000259" key="10">
    <source>
        <dbReference type="SMART" id="SM00680"/>
    </source>
</evidence>
<dbReference type="Proteomes" id="UP001153712">
    <property type="component" value="Chromosome 10"/>
</dbReference>
<dbReference type="InterPro" id="IPR033116">
    <property type="entry name" value="TRYPSIN_SER"/>
</dbReference>
<dbReference type="PRINTS" id="PR00722">
    <property type="entry name" value="CHYMOTRYPSIN"/>
</dbReference>
<gene>
    <name evidence="11" type="ORF">PHYEVI_LOCUS1738</name>
</gene>
<feature type="domain" description="Clip" evidence="10">
    <location>
        <begin position="66"/>
        <end position="109"/>
    </location>
</feature>
<accession>A0A9N9XIK4</accession>
<evidence type="ECO:0000256" key="3">
    <source>
        <dbReference type="ARBA" id="ARBA00022729"/>
    </source>
</evidence>
<evidence type="ECO:0000259" key="9">
    <source>
        <dbReference type="SMART" id="SM00020"/>
    </source>
</evidence>
<evidence type="ECO:0000256" key="6">
    <source>
        <dbReference type="ARBA" id="ARBA00068096"/>
    </source>
</evidence>
<proteinExistence type="inferred from homology"/>
<evidence type="ECO:0000256" key="2">
    <source>
        <dbReference type="ARBA" id="ARBA00022525"/>
    </source>
</evidence>
<evidence type="ECO:0000256" key="8">
    <source>
        <dbReference type="SAM" id="SignalP"/>
    </source>
</evidence>
<feature type="signal peptide" evidence="8">
    <location>
        <begin position="1"/>
        <end position="20"/>
    </location>
</feature>
<dbReference type="PANTHER" id="PTHR24256">
    <property type="entry name" value="TRYPTASE-RELATED"/>
    <property type="match status" value="1"/>
</dbReference>
<feature type="domain" description="Peptidase S1" evidence="9">
    <location>
        <begin position="148"/>
        <end position="383"/>
    </location>
</feature>
<dbReference type="SUPFAM" id="SSF50494">
    <property type="entry name" value="Trypsin-like serine proteases"/>
    <property type="match status" value="1"/>
</dbReference>
<keyword evidence="2" id="KW-0964">Secreted</keyword>
<dbReference type="SMART" id="SM00680">
    <property type="entry name" value="CLIP"/>
    <property type="match status" value="1"/>
</dbReference>
<dbReference type="GO" id="GO:0006508">
    <property type="term" value="P:proteolysis"/>
    <property type="evidence" value="ECO:0007669"/>
    <property type="project" value="InterPro"/>
</dbReference>
<protein>
    <recommendedName>
        <fullName evidence="6">Phenoloxidase-activating factor 2</fullName>
    </recommendedName>
    <alternativeName>
        <fullName evidence="7">Prophenoloxidase-activating factor II</fullName>
    </alternativeName>
</protein>
<evidence type="ECO:0000256" key="5">
    <source>
        <dbReference type="ARBA" id="ARBA00024195"/>
    </source>
</evidence>
<name>A0A9N9XIK4_PHYSR</name>
<dbReference type="EMBL" id="OU900103">
    <property type="protein sequence ID" value="CAG9855285.1"/>
    <property type="molecule type" value="Genomic_DNA"/>
</dbReference>
<organism evidence="11 12">
    <name type="scientific">Phyllotreta striolata</name>
    <name type="common">Striped flea beetle</name>
    <name type="synonym">Crioceris striolata</name>
    <dbReference type="NCBI Taxonomy" id="444603"/>
    <lineage>
        <taxon>Eukaryota</taxon>
        <taxon>Metazoa</taxon>
        <taxon>Ecdysozoa</taxon>
        <taxon>Arthropoda</taxon>
        <taxon>Hexapoda</taxon>
        <taxon>Insecta</taxon>
        <taxon>Pterygota</taxon>
        <taxon>Neoptera</taxon>
        <taxon>Endopterygota</taxon>
        <taxon>Coleoptera</taxon>
        <taxon>Polyphaga</taxon>
        <taxon>Cucujiformia</taxon>
        <taxon>Chrysomeloidea</taxon>
        <taxon>Chrysomelidae</taxon>
        <taxon>Galerucinae</taxon>
        <taxon>Alticini</taxon>
        <taxon>Phyllotreta</taxon>
    </lineage>
</organism>
<dbReference type="SMART" id="SM00020">
    <property type="entry name" value="Tryp_SPc"/>
    <property type="match status" value="1"/>
</dbReference>
<comment type="similarity">
    <text evidence="5">Belongs to the peptidase S1 family. CLIP subfamily.</text>
</comment>
<dbReference type="InterPro" id="IPR022700">
    <property type="entry name" value="CLIP"/>
</dbReference>
<evidence type="ECO:0000256" key="4">
    <source>
        <dbReference type="ARBA" id="ARBA00023157"/>
    </source>
</evidence>
<dbReference type="InterPro" id="IPR001314">
    <property type="entry name" value="Peptidase_S1A"/>
</dbReference>
<dbReference type="InterPro" id="IPR043504">
    <property type="entry name" value="Peptidase_S1_PA_chymotrypsin"/>
</dbReference>
<dbReference type="CDD" id="cd00190">
    <property type="entry name" value="Tryp_SPc"/>
    <property type="match status" value="1"/>
</dbReference>
<keyword evidence="4" id="KW-1015">Disulfide bond</keyword>
<dbReference type="OrthoDB" id="5918597at2759"/>
<dbReference type="AlphaFoldDB" id="A0A9N9XIK4"/>
<dbReference type="Pfam" id="PF00089">
    <property type="entry name" value="Trypsin"/>
    <property type="match status" value="1"/>
</dbReference>
<dbReference type="InterPro" id="IPR018114">
    <property type="entry name" value="TRYPSIN_HIS"/>
</dbReference>
<evidence type="ECO:0000313" key="11">
    <source>
        <dbReference type="EMBL" id="CAG9855285.1"/>
    </source>
</evidence>
<dbReference type="InterPro" id="IPR051487">
    <property type="entry name" value="Ser/Thr_Proteases_Immune/Dev"/>
</dbReference>
<dbReference type="FunFam" id="2.40.10.10:FF:000038">
    <property type="entry name" value="Serine protease"/>
    <property type="match status" value="1"/>
</dbReference>
<sequence>MKFQLLLLLLSVEILQLCYSLSVKRNLVEKTEKKNLEDFINRDHIRRKRYLGLSRKFKLNKRYEECIGPGDVKGHCKHIDYCPTSIFQQINTLVYLCVIEDRFVGVCCPDDIVATGVAGSQLIVDLPAGGNDYDERDKYTGCGLSSERSSTETKQASIQEWPWIAALYRHPQLQQGLEQQFCGGALITESHILTASHCTQGLSAKDIRVRLGEYDFDRSNESRSRDFEVAEIIEHEGFVLATYENDIAIVKLKTPTSFNSYMWPICLPPRDRDYVNETVVVAGWGQQYFAGPTSPVLLQVAIPVWPLDRCINSFLQRVTDDNICAAAYEGGKDSCLGDSGGPLMYRLENGRWITVGIVSWGIGCGNKNSPGIYTRVGNYLPWIIKHTMVKKP</sequence>
<keyword evidence="12" id="KW-1185">Reference proteome</keyword>
<dbReference type="Gene3D" id="2.40.10.10">
    <property type="entry name" value="Trypsin-like serine proteases"/>
    <property type="match status" value="1"/>
</dbReference>
<dbReference type="PROSITE" id="PS00134">
    <property type="entry name" value="TRYPSIN_HIS"/>
    <property type="match status" value="1"/>
</dbReference>
<dbReference type="PROSITE" id="PS00135">
    <property type="entry name" value="TRYPSIN_SER"/>
    <property type="match status" value="1"/>
</dbReference>
<evidence type="ECO:0000313" key="12">
    <source>
        <dbReference type="Proteomes" id="UP001153712"/>
    </source>
</evidence>
<keyword evidence="3 8" id="KW-0732">Signal</keyword>
<evidence type="ECO:0000256" key="7">
    <source>
        <dbReference type="ARBA" id="ARBA00076468"/>
    </source>
</evidence>
<comment type="subcellular location">
    <subcellularLocation>
        <location evidence="1">Secreted</location>
    </subcellularLocation>
</comment>
<reference evidence="11" key="1">
    <citation type="submission" date="2022-01" db="EMBL/GenBank/DDBJ databases">
        <authorList>
            <person name="King R."/>
        </authorList>
    </citation>
    <scope>NUCLEOTIDE SEQUENCE</scope>
</reference>